<dbReference type="KEGG" id="mgx:CM1_02155"/>
<dbReference type="SMR" id="A0ABC7ZIZ7"/>
<accession>A0ABC7ZIZ7</accession>
<gene>
    <name evidence="2" type="ORF">CM1_02155</name>
</gene>
<organism evidence="2 3">
    <name type="scientific">Mycoplasmoides genitalium M6320</name>
    <dbReference type="NCBI Taxonomy" id="662945"/>
    <lineage>
        <taxon>Bacteria</taxon>
        <taxon>Bacillati</taxon>
        <taxon>Mycoplasmatota</taxon>
        <taxon>Mycoplasmoidales</taxon>
        <taxon>Mycoplasmoidaceae</taxon>
        <taxon>Mycoplasmoides</taxon>
    </lineage>
</organism>
<dbReference type="RefSeq" id="WP_009885812.1">
    <property type="nucleotide sequence ID" value="NC_018497.1"/>
</dbReference>
<keyword evidence="1" id="KW-1133">Transmembrane helix</keyword>
<dbReference type="AlphaFoldDB" id="A0ABC7ZIZ7"/>
<reference evidence="2 3" key="1">
    <citation type="journal article" date="2012" name="J. Bacteriol.">
        <title>Draft Genome Sequences of Four Axenic Mycoplasma genitalium Strains Isolated from Denmark, Japan, and Australia.</title>
        <authorList>
            <person name="McGowin C.L."/>
            <person name="Ma L."/>
            <person name="Jensen J.S."/>
            <person name="Mancuso M.M."/>
            <person name="Hamasuna R."/>
            <person name="Adegboye D."/>
            <person name="Martin D.H."/>
        </authorList>
    </citation>
    <scope>NUCLEOTIDE SEQUENCE [LARGE SCALE GENOMIC DNA]</scope>
    <source>
        <strain evidence="2 3">M6320</strain>
    </source>
</reference>
<dbReference type="SUPFAM" id="SSF110009">
    <property type="entry name" value="Hypothetical protein MG354"/>
    <property type="match status" value="1"/>
</dbReference>
<sequence>MEQNNIKEQLISFFNQACSTHQERLDFICSTRESDTFSSVDVPLEPIKNIIEITKDENQQIEITKIAVNNIKTLSSVGATGQYMASFFSTNSEPAIIFCVIYFLYHFGFLKDNNKKQIIKKAYETIADNIADYLNEN</sequence>
<dbReference type="InterPro" id="IPR035947">
    <property type="entry name" value="MG354-like_sf"/>
</dbReference>
<dbReference type="Proteomes" id="UP000005254">
    <property type="component" value="Chromosome"/>
</dbReference>
<name>A0ABC7ZIZ7_MYCGT</name>
<keyword evidence="1" id="KW-0812">Transmembrane</keyword>
<dbReference type="Pfam" id="PF09188">
    <property type="entry name" value="DUF1951"/>
    <property type="match status" value="1"/>
</dbReference>
<evidence type="ECO:0000256" key="1">
    <source>
        <dbReference type="SAM" id="Phobius"/>
    </source>
</evidence>
<dbReference type="GeneID" id="99647254"/>
<dbReference type="InterPro" id="IPR015271">
    <property type="entry name" value="DUF1951"/>
</dbReference>
<keyword evidence="1" id="KW-0472">Membrane</keyword>
<evidence type="ECO:0000313" key="3">
    <source>
        <dbReference type="Proteomes" id="UP000005254"/>
    </source>
</evidence>
<dbReference type="Gene3D" id="1.10.3960.10">
    <property type="entry name" value="MG354-like"/>
    <property type="match status" value="1"/>
</dbReference>
<proteinExistence type="predicted"/>
<protein>
    <submittedName>
        <fullName evidence="2">Uncharacterized protein</fullName>
    </submittedName>
</protein>
<evidence type="ECO:0000313" key="2">
    <source>
        <dbReference type="EMBL" id="AFQ04187.1"/>
    </source>
</evidence>
<dbReference type="EMBL" id="CP003772">
    <property type="protein sequence ID" value="AFQ04187.1"/>
    <property type="molecule type" value="Genomic_DNA"/>
</dbReference>
<feature type="transmembrane region" description="Helical" evidence="1">
    <location>
        <begin position="94"/>
        <end position="110"/>
    </location>
</feature>